<dbReference type="Proteomes" id="UP001605990">
    <property type="component" value="Unassembled WGS sequence"/>
</dbReference>
<dbReference type="Gene3D" id="1.10.150.130">
    <property type="match status" value="1"/>
</dbReference>
<dbReference type="PANTHER" id="PTHR30349:SF81">
    <property type="entry name" value="TYROSINE RECOMBINASE XERC"/>
    <property type="match status" value="1"/>
</dbReference>
<comment type="caution">
    <text evidence="5">The sequence shown here is derived from an EMBL/GenBank/DDBJ whole genome shotgun (WGS) entry which is preliminary data.</text>
</comment>
<feature type="region of interest" description="Disordered" evidence="3">
    <location>
        <begin position="122"/>
        <end position="143"/>
    </location>
</feature>
<dbReference type="Pfam" id="PF00589">
    <property type="entry name" value="Phage_integrase"/>
    <property type="match status" value="1"/>
</dbReference>
<dbReference type="PANTHER" id="PTHR30349">
    <property type="entry name" value="PHAGE INTEGRASE-RELATED"/>
    <property type="match status" value="1"/>
</dbReference>
<dbReference type="InterPro" id="IPR013762">
    <property type="entry name" value="Integrase-like_cat_sf"/>
</dbReference>
<feature type="region of interest" description="Disordered" evidence="3">
    <location>
        <begin position="343"/>
        <end position="404"/>
    </location>
</feature>
<feature type="compositionally biased region" description="Low complexity" evidence="3">
    <location>
        <begin position="345"/>
        <end position="382"/>
    </location>
</feature>
<feature type="compositionally biased region" description="Basic residues" evidence="3">
    <location>
        <begin position="433"/>
        <end position="443"/>
    </location>
</feature>
<evidence type="ECO:0000313" key="6">
    <source>
        <dbReference type="Proteomes" id="UP001605990"/>
    </source>
</evidence>
<dbReference type="EMBL" id="JBIENY010000065">
    <property type="protein sequence ID" value="MFG6294643.1"/>
    <property type="molecule type" value="Genomic_DNA"/>
</dbReference>
<dbReference type="RefSeq" id="WP_394392973.1">
    <property type="nucleotide sequence ID" value="NZ_JBIENY010000065.1"/>
</dbReference>
<evidence type="ECO:0000256" key="3">
    <source>
        <dbReference type="SAM" id="MobiDB-lite"/>
    </source>
</evidence>
<keyword evidence="1" id="KW-0238">DNA-binding</keyword>
<organism evidence="5 6">
    <name type="scientific">Streptomyces rochei</name>
    <name type="common">Streptomyces parvullus</name>
    <dbReference type="NCBI Taxonomy" id="1928"/>
    <lineage>
        <taxon>Bacteria</taxon>
        <taxon>Bacillati</taxon>
        <taxon>Actinomycetota</taxon>
        <taxon>Actinomycetes</taxon>
        <taxon>Kitasatosporales</taxon>
        <taxon>Streptomycetaceae</taxon>
        <taxon>Streptomyces</taxon>
        <taxon>Streptomyces rochei group</taxon>
    </lineage>
</organism>
<evidence type="ECO:0000256" key="1">
    <source>
        <dbReference type="ARBA" id="ARBA00023125"/>
    </source>
</evidence>
<gene>
    <name evidence="5" type="ORF">ACGU38_04620</name>
</gene>
<keyword evidence="6" id="KW-1185">Reference proteome</keyword>
<evidence type="ECO:0000259" key="4">
    <source>
        <dbReference type="PROSITE" id="PS51898"/>
    </source>
</evidence>
<dbReference type="InterPro" id="IPR011010">
    <property type="entry name" value="DNA_brk_join_enz"/>
</dbReference>
<reference evidence="5 6" key="1">
    <citation type="submission" date="2024-10" db="EMBL/GenBank/DDBJ databases">
        <title>Draft genome assembly of a novel steroid transforming actinomycete isolated from African clawed frog Xenopus laevis.</title>
        <authorList>
            <person name="Bragin E."/>
            <person name="Kollerov V."/>
            <person name="Donova M.V."/>
        </authorList>
    </citation>
    <scope>NUCLEOTIDE SEQUENCE [LARGE SCALE GENOMIC DNA]</scope>
    <source>
        <strain evidence="5 6">MTOC-St3</strain>
    </source>
</reference>
<dbReference type="SUPFAM" id="SSF56349">
    <property type="entry name" value="DNA breaking-rejoining enzymes"/>
    <property type="match status" value="1"/>
</dbReference>
<proteinExistence type="predicted"/>
<evidence type="ECO:0000313" key="5">
    <source>
        <dbReference type="EMBL" id="MFG6294643.1"/>
    </source>
</evidence>
<dbReference type="CDD" id="cd00397">
    <property type="entry name" value="DNA_BRE_C"/>
    <property type="match status" value="1"/>
</dbReference>
<dbReference type="InterPro" id="IPR050090">
    <property type="entry name" value="Tyrosine_recombinase_XerCD"/>
</dbReference>
<protein>
    <submittedName>
        <fullName evidence="5">Tyrosine-type recombinase/integrase</fullName>
    </submittedName>
</protein>
<dbReference type="InterPro" id="IPR002104">
    <property type="entry name" value="Integrase_catalytic"/>
</dbReference>
<dbReference type="Gene3D" id="1.10.443.10">
    <property type="entry name" value="Intergrase catalytic core"/>
    <property type="match status" value="1"/>
</dbReference>
<accession>A0ABW7DVX5</accession>
<keyword evidence="2" id="KW-0233">DNA recombination</keyword>
<feature type="region of interest" description="Disordered" evidence="3">
    <location>
        <begin position="423"/>
        <end position="443"/>
    </location>
</feature>
<evidence type="ECO:0000256" key="2">
    <source>
        <dbReference type="ARBA" id="ARBA00023172"/>
    </source>
</evidence>
<dbReference type="PROSITE" id="PS51898">
    <property type="entry name" value="TYR_RECOMBINASE"/>
    <property type="match status" value="1"/>
</dbReference>
<feature type="domain" description="Tyr recombinase" evidence="4">
    <location>
        <begin position="213"/>
        <end position="393"/>
    </location>
</feature>
<dbReference type="InterPro" id="IPR010998">
    <property type="entry name" value="Integrase_recombinase_N"/>
</dbReference>
<sequence>MFLLVGAEDLGLSSFHEMSSVHRDLMDGCGRLPSVGAVVKGPRPSLPWFVVDAAGREVEPVSRYLRDLALVDASALTGRSYGYDLLRWFRVVWAVDVGWEQATEAETTVMVGWLRTASNPQRRRSRLDSMPAGVVNPKPGKATLRDGYAPTTIAHALTVVHGFYAFHQHYGRGPVVNPVPDSRDRRARMAHRSPLEAPVPTRRARLRPKVRDRQPRAIPDRLWDELFAQMGCDRDRALLACYVSSGARASELLGVRLEDVDWSAGRLWVITKGTGQRDPVPASPQAFAYTAAFLDQAGLPKPGEPMWRTRRGESRPLTYWAMRRVLQRANAVLGTNYTLHDTRHTAATSTSAASCGPRRNTGTPRPRSGPSSRNTSTNGRSSWVPVDVPTGRRARTSTPASDVRCSRSTRRCWPGWTSCRTTWSPAASMRSPKAGRGRSKVSS</sequence>
<name>A0ABW7DVX5_STRRO</name>